<proteinExistence type="predicted"/>
<sequence>MPEYDAAKESTVTLQARLARHVLMKGFQAGSFVGVVAAVPIQALLTRSISLPKVVRAAGISSIVGTGLTGAMLANKMQSIDREGYEDRVYRLYYNEGQNHVDEVCSWATLLGLAGGFALSSLGLAPATGLHFIGSAATGSAAGLLAAIMTMPAKHAKPVAQMVEDHVKLPGN</sequence>
<name>A0A7R9YRF7_9CHLO</name>
<dbReference type="AlphaFoldDB" id="A0A7R9YRF7"/>
<keyword evidence="1" id="KW-1133">Transmembrane helix</keyword>
<keyword evidence="1" id="KW-0812">Transmembrane</keyword>
<evidence type="ECO:0000256" key="1">
    <source>
        <dbReference type="SAM" id="Phobius"/>
    </source>
</evidence>
<organism evidence="2">
    <name type="scientific">Chlamydomonas euryale</name>
    <dbReference type="NCBI Taxonomy" id="1486919"/>
    <lineage>
        <taxon>Eukaryota</taxon>
        <taxon>Viridiplantae</taxon>
        <taxon>Chlorophyta</taxon>
        <taxon>core chlorophytes</taxon>
        <taxon>Chlorophyceae</taxon>
        <taxon>CS clade</taxon>
        <taxon>Chlamydomonadales</taxon>
        <taxon>Chlamydomonadaceae</taxon>
        <taxon>Chlamydomonas</taxon>
    </lineage>
</organism>
<keyword evidence="1" id="KW-0472">Membrane</keyword>
<dbReference type="Pfam" id="PF08560">
    <property type="entry name" value="DUF1757"/>
    <property type="match status" value="1"/>
</dbReference>
<feature type="transmembrane region" description="Helical" evidence="1">
    <location>
        <begin position="104"/>
        <end position="124"/>
    </location>
</feature>
<dbReference type="InterPro" id="IPR013869">
    <property type="entry name" value="DUF1757"/>
</dbReference>
<feature type="transmembrane region" description="Helical" evidence="1">
    <location>
        <begin position="27"/>
        <end position="45"/>
    </location>
</feature>
<dbReference type="EMBL" id="HBEC01004485">
    <property type="protein sequence ID" value="CAD8282020.1"/>
    <property type="molecule type" value="Transcribed_RNA"/>
</dbReference>
<feature type="transmembrane region" description="Helical" evidence="1">
    <location>
        <begin position="130"/>
        <end position="148"/>
    </location>
</feature>
<evidence type="ECO:0000313" key="2">
    <source>
        <dbReference type="EMBL" id="CAD8282020.1"/>
    </source>
</evidence>
<reference evidence="2" key="1">
    <citation type="submission" date="2021-01" db="EMBL/GenBank/DDBJ databases">
        <authorList>
            <person name="Corre E."/>
            <person name="Pelletier E."/>
            <person name="Niang G."/>
            <person name="Scheremetjew M."/>
            <person name="Finn R."/>
            <person name="Kale V."/>
            <person name="Holt S."/>
            <person name="Cochrane G."/>
            <person name="Meng A."/>
            <person name="Brown T."/>
            <person name="Cohen L."/>
        </authorList>
    </citation>
    <scope>NUCLEOTIDE SEQUENCE</scope>
    <source>
        <strain evidence="2">CCMP219</strain>
    </source>
</reference>
<feature type="transmembrane region" description="Helical" evidence="1">
    <location>
        <begin position="57"/>
        <end position="74"/>
    </location>
</feature>
<protein>
    <submittedName>
        <fullName evidence="2">Uncharacterized protein</fullName>
    </submittedName>
</protein>
<accession>A0A7R9YRF7</accession>
<gene>
    <name evidence="2" type="ORF">CEUR00632_LOCUS2055</name>
</gene>